<feature type="region of interest" description="Disordered" evidence="7">
    <location>
        <begin position="437"/>
        <end position="471"/>
    </location>
</feature>
<dbReference type="PANTHER" id="PTHR15439">
    <property type="entry name" value="RETINOBLASTOMA-BINDING PROTEIN 6"/>
    <property type="match status" value="1"/>
</dbReference>
<dbReference type="SUPFAM" id="SSF57756">
    <property type="entry name" value="Retrovirus zinc finger-like domains"/>
    <property type="match status" value="1"/>
</dbReference>
<feature type="compositionally biased region" description="Basic and acidic residues" evidence="7">
    <location>
        <begin position="779"/>
        <end position="788"/>
    </location>
</feature>
<keyword evidence="3 6" id="KW-0863">Zinc-finger</keyword>
<dbReference type="InterPro" id="IPR013083">
    <property type="entry name" value="Znf_RING/FYVE/PHD"/>
</dbReference>
<feature type="domain" description="DWNN" evidence="9">
    <location>
        <begin position="4"/>
        <end position="77"/>
    </location>
</feature>
<keyword evidence="4" id="KW-0862">Zinc</keyword>
<evidence type="ECO:0000256" key="3">
    <source>
        <dbReference type="ARBA" id="ARBA00022771"/>
    </source>
</evidence>
<feature type="compositionally biased region" description="Polar residues" evidence="7">
    <location>
        <begin position="452"/>
        <end position="467"/>
    </location>
</feature>
<dbReference type="GO" id="GO:0003676">
    <property type="term" value="F:nucleic acid binding"/>
    <property type="evidence" value="ECO:0007669"/>
    <property type="project" value="InterPro"/>
</dbReference>
<evidence type="ECO:0000256" key="2">
    <source>
        <dbReference type="ARBA" id="ARBA00022723"/>
    </source>
</evidence>
<keyword evidence="5" id="KW-0539">Nucleus</keyword>
<sequence>MPEVKYKLKSEPTYTAFTFEGPSVTAARLRQEVIEQKLKGNAGAMGLLLTNTQTGQEYIDDDAAVPADALILVKRVPLSRLTAGFGGASTAPLSSTFSSSSTSNESAYTLSSSRSPIDANTHPETQRNVGGMCSSCNHETPSGMPVLDASVSVDPRLNEDPRLRAPGGLGMSGQGTNESAMEEQSHSSTMQDIATPQSFVMANDDEAAKIQNMMAQAGAEWTHRSCSGGRGGYYGKGKGGGRGVIPGGKGVSGTGPTPPAGYTCFRCNQTGHFIQFCPTNGDPKFDAANKRRMPVGIPRDRLEVIATADTEDGERISGFQMPDGSIARMVADESQFVKATKDSSSKVDDADVPEELRCPVTRKLFRNAVLLPCCGASVSDNAVSQALIDEGGAAGATCVLCGTQGVAVDELVPNRQMRDAVDAFLEDVKGANIKPGSEVANAMSRGQRADNRQTLSDGRSHGSGSVTNDEEALRLRTLATMRNSGKTMMATRTSMGGVGIPNGTIGANAMVNGGMGGYRIGNCGMGSCGAGGYGMSNCSMGNCSIGNCGVGNCGVGNRSMSSCGMGGCGMGQNCGMGNWPIPQLPMQQLPIPQLSMQQLCNCGMGGHSMAGYVDAGAGYGSSCCYGSFNNVDGSRGSCGPRFPSNAYGGCGMGGCNADCCGGAYSQSCNGCGCAGNSFGAGVCGANSSPMMGTGWVQYNQGRGRGGIHSSRSACGAGYLQQSQALTPQGGQQPRMAALPQQANLATTKAPGSVEKKLEDQENGSCDESGRKRILPTPAIKEEWSEKTSRPAAASARSSDVTVPLPQQPRLGIPVESRRPQPLAVKPIASAAPLTCDQVPDDDSDDDAWNGRAEVSDDESPPAAVRLDVSGRHDHSGRASPEGGDEQQQQHFMHQQDLRRQDEIQGEDHAPSSAVSQVKQDDYEEVSMMSTKPVLCTFTFSSST</sequence>
<dbReference type="Gene3D" id="3.10.20.90">
    <property type="entry name" value="Phosphatidylinositol 3-kinase Catalytic Subunit, Chain A, domain 1"/>
    <property type="match status" value="1"/>
</dbReference>
<dbReference type="SUPFAM" id="SSF57850">
    <property type="entry name" value="RING/U-box"/>
    <property type="match status" value="1"/>
</dbReference>
<evidence type="ECO:0000256" key="6">
    <source>
        <dbReference type="PROSITE-ProRule" id="PRU00047"/>
    </source>
</evidence>
<feature type="compositionally biased region" description="Low complexity" evidence="7">
    <location>
        <begin position="789"/>
        <end position="798"/>
    </location>
</feature>
<feature type="compositionally biased region" description="Basic and acidic residues" evidence="7">
    <location>
        <begin position="893"/>
        <end position="909"/>
    </location>
</feature>
<dbReference type="InterPro" id="IPR001878">
    <property type="entry name" value="Znf_CCHC"/>
</dbReference>
<dbReference type="PROSITE" id="PS51282">
    <property type="entry name" value="DWNN"/>
    <property type="match status" value="1"/>
</dbReference>
<dbReference type="CDD" id="cd16620">
    <property type="entry name" value="vRING-HC-C4C4_RBBP6"/>
    <property type="match status" value="1"/>
</dbReference>
<dbReference type="InterPro" id="IPR036875">
    <property type="entry name" value="Znf_CCHC_sf"/>
</dbReference>
<keyword evidence="2" id="KW-0479">Metal-binding</keyword>
<dbReference type="GO" id="GO:0006511">
    <property type="term" value="P:ubiquitin-dependent protein catabolic process"/>
    <property type="evidence" value="ECO:0007669"/>
    <property type="project" value="TreeGrafter"/>
</dbReference>
<name>A0AB34JEZ8_PRYPA</name>
<feature type="region of interest" description="Disordered" evidence="7">
    <location>
        <begin position="746"/>
        <end position="924"/>
    </location>
</feature>
<evidence type="ECO:0000256" key="1">
    <source>
        <dbReference type="ARBA" id="ARBA00004123"/>
    </source>
</evidence>
<feature type="compositionally biased region" description="Acidic residues" evidence="7">
    <location>
        <begin position="838"/>
        <end position="847"/>
    </location>
</feature>
<dbReference type="GO" id="GO:0006397">
    <property type="term" value="P:mRNA processing"/>
    <property type="evidence" value="ECO:0007669"/>
    <property type="project" value="InterPro"/>
</dbReference>
<protein>
    <recommendedName>
        <fullName evidence="12">DWNN domain-containing protein</fullName>
    </recommendedName>
</protein>
<comment type="caution">
    <text evidence="10">The sequence shown here is derived from an EMBL/GenBank/DDBJ whole genome shotgun (WGS) entry which is preliminary data.</text>
</comment>
<proteinExistence type="predicted"/>
<dbReference type="Gene3D" id="4.10.60.10">
    <property type="entry name" value="Zinc finger, CCHC-type"/>
    <property type="match status" value="1"/>
</dbReference>
<feature type="region of interest" description="Disordered" evidence="7">
    <location>
        <begin position="157"/>
        <end position="190"/>
    </location>
</feature>
<dbReference type="PROSITE" id="PS50158">
    <property type="entry name" value="ZF_CCHC"/>
    <property type="match status" value="1"/>
</dbReference>
<evidence type="ECO:0000313" key="10">
    <source>
        <dbReference type="EMBL" id="KAL1519430.1"/>
    </source>
</evidence>
<evidence type="ECO:0000259" key="9">
    <source>
        <dbReference type="PROSITE" id="PS51282"/>
    </source>
</evidence>
<dbReference type="Gene3D" id="3.30.40.10">
    <property type="entry name" value="Zinc/RING finger domain, C3HC4 (zinc finger)"/>
    <property type="match status" value="1"/>
</dbReference>
<comment type="subcellular location">
    <subcellularLocation>
        <location evidence="1">Nucleus</location>
    </subcellularLocation>
</comment>
<dbReference type="InterPro" id="IPR025829">
    <property type="entry name" value="Zn_knuckle_CX2CX3GHX4C"/>
</dbReference>
<evidence type="ECO:0008006" key="12">
    <source>
        <dbReference type="Google" id="ProtNLM"/>
    </source>
</evidence>
<evidence type="ECO:0000256" key="7">
    <source>
        <dbReference type="SAM" id="MobiDB-lite"/>
    </source>
</evidence>
<dbReference type="Pfam" id="PF13696">
    <property type="entry name" value="zf-CCHC_2"/>
    <property type="match status" value="1"/>
</dbReference>
<gene>
    <name evidence="10" type="ORF">AB1Y20_022953</name>
</gene>
<dbReference type="InterPro" id="IPR014891">
    <property type="entry name" value="DWNN_domain"/>
</dbReference>
<feature type="compositionally biased region" description="Low complexity" evidence="7">
    <location>
        <begin position="89"/>
        <end position="113"/>
    </location>
</feature>
<dbReference type="SMART" id="SM01180">
    <property type="entry name" value="DWNN"/>
    <property type="match status" value="1"/>
</dbReference>
<dbReference type="Proteomes" id="UP001515480">
    <property type="component" value="Unassembled WGS sequence"/>
</dbReference>
<feature type="region of interest" description="Disordered" evidence="7">
    <location>
        <begin position="89"/>
        <end position="141"/>
    </location>
</feature>
<reference evidence="10 11" key="1">
    <citation type="journal article" date="2024" name="Science">
        <title>Giant polyketide synthase enzymes in the biosynthesis of giant marine polyether toxins.</title>
        <authorList>
            <person name="Fallon T.R."/>
            <person name="Shende V.V."/>
            <person name="Wierzbicki I.H."/>
            <person name="Pendleton A.L."/>
            <person name="Watervoot N.F."/>
            <person name="Auber R.P."/>
            <person name="Gonzalez D.J."/>
            <person name="Wisecaver J.H."/>
            <person name="Moore B.S."/>
        </authorList>
    </citation>
    <scope>NUCLEOTIDE SEQUENCE [LARGE SCALE GENOMIC DNA]</scope>
    <source>
        <strain evidence="10 11">12B1</strain>
    </source>
</reference>
<dbReference type="GO" id="GO:0016567">
    <property type="term" value="P:protein ubiquitination"/>
    <property type="evidence" value="ECO:0007669"/>
    <property type="project" value="InterPro"/>
</dbReference>
<dbReference type="GO" id="GO:0061630">
    <property type="term" value="F:ubiquitin protein ligase activity"/>
    <property type="evidence" value="ECO:0007669"/>
    <property type="project" value="InterPro"/>
</dbReference>
<dbReference type="Pfam" id="PF08783">
    <property type="entry name" value="DWNN"/>
    <property type="match status" value="1"/>
</dbReference>
<dbReference type="GO" id="GO:0008270">
    <property type="term" value="F:zinc ion binding"/>
    <property type="evidence" value="ECO:0007669"/>
    <property type="project" value="UniProtKB-KW"/>
</dbReference>
<feature type="compositionally biased region" description="Polar residues" evidence="7">
    <location>
        <begin position="122"/>
        <end position="140"/>
    </location>
</feature>
<evidence type="ECO:0000256" key="4">
    <source>
        <dbReference type="ARBA" id="ARBA00022833"/>
    </source>
</evidence>
<evidence type="ECO:0000259" key="8">
    <source>
        <dbReference type="PROSITE" id="PS50158"/>
    </source>
</evidence>
<dbReference type="AlphaFoldDB" id="A0AB34JEZ8"/>
<feature type="domain" description="CCHC-type" evidence="8">
    <location>
        <begin position="264"/>
        <end position="278"/>
    </location>
</feature>
<dbReference type="SMART" id="SM00343">
    <property type="entry name" value="ZnF_C2HC"/>
    <property type="match status" value="1"/>
</dbReference>
<accession>A0AB34JEZ8</accession>
<keyword evidence="11" id="KW-1185">Reference proteome</keyword>
<evidence type="ECO:0000256" key="5">
    <source>
        <dbReference type="ARBA" id="ARBA00023242"/>
    </source>
</evidence>
<evidence type="ECO:0000313" key="11">
    <source>
        <dbReference type="Proteomes" id="UP001515480"/>
    </source>
</evidence>
<dbReference type="InterPro" id="IPR033489">
    <property type="entry name" value="RBBP6"/>
</dbReference>
<organism evidence="10 11">
    <name type="scientific">Prymnesium parvum</name>
    <name type="common">Toxic golden alga</name>
    <dbReference type="NCBI Taxonomy" id="97485"/>
    <lineage>
        <taxon>Eukaryota</taxon>
        <taxon>Haptista</taxon>
        <taxon>Haptophyta</taxon>
        <taxon>Prymnesiophyceae</taxon>
        <taxon>Prymnesiales</taxon>
        <taxon>Prymnesiaceae</taxon>
        <taxon>Prymnesium</taxon>
    </lineage>
</organism>
<dbReference type="EMBL" id="JBGBPQ010000009">
    <property type="protein sequence ID" value="KAL1519430.1"/>
    <property type="molecule type" value="Genomic_DNA"/>
</dbReference>
<dbReference type="PANTHER" id="PTHR15439:SF0">
    <property type="entry name" value="CELL DIVISION CYCLE AND APOPTOSIS REGULATOR PROTEIN 1-RELATED"/>
    <property type="match status" value="1"/>
</dbReference>
<dbReference type="GO" id="GO:0005634">
    <property type="term" value="C:nucleus"/>
    <property type="evidence" value="ECO:0007669"/>
    <property type="project" value="UniProtKB-SubCell"/>
</dbReference>